<dbReference type="SMART" id="SM00471">
    <property type="entry name" value="HDc"/>
    <property type="match status" value="1"/>
</dbReference>
<evidence type="ECO:0000259" key="1">
    <source>
        <dbReference type="SMART" id="SM00471"/>
    </source>
</evidence>
<evidence type="ECO:0000313" key="3">
    <source>
        <dbReference type="Proteomes" id="UP000830401"/>
    </source>
</evidence>
<feature type="domain" description="HD/PDEase" evidence="1">
    <location>
        <begin position="22"/>
        <end position="136"/>
    </location>
</feature>
<organism evidence="2 3">
    <name type="scientific">Hymenobacter volaticus</name>
    <dbReference type="NCBI Taxonomy" id="2932254"/>
    <lineage>
        <taxon>Bacteria</taxon>
        <taxon>Pseudomonadati</taxon>
        <taxon>Bacteroidota</taxon>
        <taxon>Cytophagia</taxon>
        <taxon>Cytophagales</taxon>
        <taxon>Hymenobacteraceae</taxon>
        <taxon>Hymenobacter</taxon>
    </lineage>
</organism>
<evidence type="ECO:0000313" key="2">
    <source>
        <dbReference type="EMBL" id="UOQ67039.1"/>
    </source>
</evidence>
<dbReference type="EMBL" id="CP095061">
    <property type="protein sequence ID" value="UOQ67039.1"/>
    <property type="molecule type" value="Genomic_DNA"/>
</dbReference>
<dbReference type="Gene3D" id="1.10.3210.10">
    <property type="entry name" value="Hypothetical protein af1432"/>
    <property type="match status" value="1"/>
</dbReference>
<dbReference type="RefSeq" id="WP_245121928.1">
    <property type="nucleotide sequence ID" value="NZ_CP095061.1"/>
</dbReference>
<dbReference type="Proteomes" id="UP000830401">
    <property type="component" value="Chromosome"/>
</dbReference>
<protein>
    <submittedName>
        <fullName evidence="2">HD domain-containing protein</fullName>
    </submittedName>
</protein>
<name>A0ABY4G8Y2_9BACT</name>
<dbReference type="CDD" id="cd00077">
    <property type="entry name" value="HDc"/>
    <property type="match status" value="1"/>
</dbReference>
<dbReference type="InterPro" id="IPR006674">
    <property type="entry name" value="HD_domain"/>
</dbReference>
<accession>A0ABY4G8Y2</accession>
<dbReference type="Pfam" id="PF01966">
    <property type="entry name" value="HD"/>
    <property type="match status" value="1"/>
</dbReference>
<keyword evidence="3" id="KW-1185">Reference proteome</keyword>
<sequence>MNVELAEEYILSQLRTQLPPILYYHGVHHTLDVTQAAMALATAEGITNKTELQLLRTAALYHDTGFLRTYNGHEAEGCALVHEVLPAFDYTPNQIGAICEMIMATRLPQDPHSHLAEILCDADLDYLGRSDFESIAETLFREFQARQLVTADEDAWNRSQEQFLSQHHYWTTTAVAWREAPKQARLAEIRTKISENQ</sequence>
<dbReference type="InterPro" id="IPR003607">
    <property type="entry name" value="HD/PDEase_dom"/>
</dbReference>
<reference evidence="2" key="1">
    <citation type="submission" date="2022-04" db="EMBL/GenBank/DDBJ databases">
        <title>Hymenobacter sp. isolated from the air.</title>
        <authorList>
            <person name="Won M."/>
            <person name="Lee C.-M."/>
            <person name="Woen H.-Y."/>
            <person name="Kwon S.-W."/>
        </authorList>
    </citation>
    <scope>NUCLEOTIDE SEQUENCE</scope>
    <source>
        <strain evidence="2">5420S-77</strain>
    </source>
</reference>
<dbReference type="SUPFAM" id="SSF109604">
    <property type="entry name" value="HD-domain/PDEase-like"/>
    <property type="match status" value="1"/>
</dbReference>
<gene>
    <name evidence="2" type="ORF">MUN86_03785</name>
</gene>
<proteinExistence type="predicted"/>